<organism evidence="1 2">
    <name type="scientific">Dactylosporangium maewongense</name>
    <dbReference type="NCBI Taxonomy" id="634393"/>
    <lineage>
        <taxon>Bacteria</taxon>
        <taxon>Bacillati</taxon>
        <taxon>Actinomycetota</taxon>
        <taxon>Actinomycetes</taxon>
        <taxon>Micromonosporales</taxon>
        <taxon>Micromonosporaceae</taxon>
        <taxon>Dactylosporangium</taxon>
    </lineage>
</organism>
<evidence type="ECO:0000313" key="1">
    <source>
        <dbReference type="EMBL" id="GAA1543468.1"/>
    </source>
</evidence>
<keyword evidence="2" id="KW-1185">Reference proteome</keyword>
<comment type="caution">
    <text evidence="1">The sequence shown here is derived from an EMBL/GenBank/DDBJ whole genome shotgun (WGS) entry which is preliminary data.</text>
</comment>
<accession>A0ABP4MFN7</accession>
<reference evidence="2" key="1">
    <citation type="journal article" date="2019" name="Int. J. Syst. Evol. Microbiol.">
        <title>The Global Catalogue of Microorganisms (GCM) 10K type strain sequencing project: providing services to taxonomists for standard genome sequencing and annotation.</title>
        <authorList>
            <consortium name="The Broad Institute Genomics Platform"/>
            <consortium name="The Broad Institute Genome Sequencing Center for Infectious Disease"/>
            <person name="Wu L."/>
            <person name="Ma J."/>
        </authorList>
    </citation>
    <scope>NUCLEOTIDE SEQUENCE [LARGE SCALE GENOMIC DNA]</scope>
    <source>
        <strain evidence="2">JCM 15933</strain>
    </source>
</reference>
<dbReference type="Proteomes" id="UP001501470">
    <property type="component" value="Unassembled WGS sequence"/>
</dbReference>
<gene>
    <name evidence="1" type="ORF">GCM10009827_073920</name>
</gene>
<evidence type="ECO:0000313" key="2">
    <source>
        <dbReference type="Proteomes" id="UP001501470"/>
    </source>
</evidence>
<proteinExistence type="predicted"/>
<dbReference type="EMBL" id="BAAAQD010000017">
    <property type="protein sequence ID" value="GAA1543468.1"/>
    <property type="molecule type" value="Genomic_DNA"/>
</dbReference>
<name>A0ABP4MFN7_9ACTN</name>
<protein>
    <submittedName>
        <fullName evidence="1">Uncharacterized protein</fullName>
    </submittedName>
</protein>
<sequence length="75" mass="7580">MLHGDRARELADVDAALAVAVRADAPHDVAVAAAELDREPDPGAGPRVVVEEVAVEDLVAGGALTAQHQPGPPVS</sequence>